<sequence>MALHTDEKTLLTRDEDQWFDRKSFRIKPKDLAKTIVAFANAEGGTIAVGITDRKFDGMPSTKQDNELRQATFDHTDPTVRVKIETVNPEENVSVYLFHVLPSDRVHYLKSGECFLRVGDETRSLGPDDILELRYSKGEQQFDASVPAHTSLEDLDMQLVEQYAEAIGSSSAMDALKARNLINRNEQPRTAAILLFGNSPQHLFPNAHVRVVRFNEPARLPGQEQQIGGDERFEGTLPQQIHHARNYISSILPKVRRLSRDGLFEEENLIPQDVWLEGLVNAVIHRSYSMSGDHIRFEVYPDRIEISSPGRFPGLADPTKPEQISRFARNPLIARVTAELRIGQELGEGIRRMFAGMRKVGFADPIYAQTSGSVVLTLNAVQRLGQGLKEKLPRYSEEALLALQNSPLPLSTGQVADTLGVSNPPVRRALQALRNAGLITWSGNGPRDPRATWNVVAPLNSHQY</sequence>
<dbReference type="Gene3D" id="3.30.565.60">
    <property type="match status" value="1"/>
</dbReference>
<dbReference type="Gene3D" id="1.10.10.10">
    <property type="entry name" value="Winged helix-like DNA-binding domain superfamily/Winged helix DNA-binding domain"/>
    <property type="match status" value="1"/>
</dbReference>
<keyword evidence="2" id="KW-0067">ATP-binding</keyword>
<proteinExistence type="predicted"/>
<dbReference type="InterPro" id="IPR036388">
    <property type="entry name" value="WH-like_DNA-bd_sf"/>
</dbReference>
<reference evidence="2" key="1">
    <citation type="submission" date="2017-12" db="EMBL/GenBank/DDBJ databases">
        <authorList>
            <person name="Thomas-White K."/>
            <person name="Wolfe A.J."/>
        </authorList>
    </citation>
    <scope>NUCLEOTIDE SEQUENCE</scope>
    <source>
        <strain evidence="2">UMB0763</strain>
    </source>
</reference>
<evidence type="ECO:0000313" key="3">
    <source>
        <dbReference type="Proteomes" id="UP000234560"/>
    </source>
</evidence>
<dbReference type="RefSeq" id="WP_101679343.1">
    <property type="nucleotide sequence ID" value="NZ_CP136958.1"/>
</dbReference>
<dbReference type="InterPro" id="IPR038461">
    <property type="entry name" value="Schlafen_AlbA_2_dom_sf"/>
</dbReference>
<dbReference type="CDD" id="cd00090">
    <property type="entry name" value="HTH_ARSR"/>
    <property type="match status" value="1"/>
</dbReference>
<keyword evidence="2" id="KW-0547">Nucleotide-binding</keyword>
<dbReference type="InterPro" id="IPR007421">
    <property type="entry name" value="Schlafen_AlbA_2_dom"/>
</dbReference>
<dbReference type="PANTHER" id="PTHR30595">
    <property type="entry name" value="GLPR-RELATED TRANSCRIPTIONAL REPRESSOR"/>
    <property type="match status" value="1"/>
</dbReference>
<dbReference type="Pfam" id="PF13749">
    <property type="entry name" value="HATPase_c_4"/>
    <property type="match status" value="1"/>
</dbReference>
<accession>A0AAF1BS05</accession>
<evidence type="ECO:0000313" key="2">
    <source>
        <dbReference type="EMBL" id="WOT02313.1"/>
    </source>
</evidence>
<name>A0AAF1BS05_9CORY</name>
<protein>
    <submittedName>
        <fullName evidence="2">ATP-binding protein</fullName>
    </submittedName>
</protein>
<reference evidence="2" key="2">
    <citation type="submission" date="2023-10" db="EMBL/GenBank/DDBJ databases">
        <authorList>
            <person name="Choi B."/>
        </authorList>
    </citation>
    <scope>NUCLEOTIDE SEQUENCE</scope>
    <source>
        <strain evidence="2">UMB0763</strain>
    </source>
</reference>
<dbReference type="AlphaFoldDB" id="A0AAF1BS05"/>
<dbReference type="InterPro" id="IPR011991">
    <property type="entry name" value="ArsR-like_HTH"/>
</dbReference>
<dbReference type="Gene3D" id="3.30.950.30">
    <property type="entry name" value="Schlafen, AAA domain"/>
    <property type="match status" value="1"/>
</dbReference>
<evidence type="ECO:0000259" key="1">
    <source>
        <dbReference type="Pfam" id="PF04326"/>
    </source>
</evidence>
<dbReference type="PANTHER" id="PTHR30595:SF6">
    <property type="entry name" value="SCHLAFEN ALBA-2 DOMAIN-CONTAINING PROTEIN"/>
    <property type="match status" value="1"/>
</dbReference>
<dbReference type="InterPro" id="IPR036390">
    <property type="entry name" value="WH_DNA-bd_sf"/>
</dbReference>
<dbReference type="EMBL" id="CP136958">
    <property type="protein sequence ID" value="WOT02313.1"/>
    <property type="molecule type" value="Genomic_DNA"/>
</dbReference>
<gene>
    <name evidence="2" type="ORF">CYJ47_00600</name>
</gene>
<dbReference type="GO" id="GO:0005524">
    <property type="term" value="F:ATP binding"/>
    <property type="evidence" value="ECO:0007669"/>
    <property type="project" value="UniProtKB-KW"/>
</dbReference>
<feature type="domain" description="Schlafen AlbA-2" evidence="1">
    <location>
        <begin position="15"/>
        <end position="123"/>
    </location>
</feature>
<dbReference type="SUPFAM" id="SSF46785">
    <property type="entry name" value="Winged helix' DNA-binding domain"/>
    <property type="match status" value="1"/>
</dbReference>
<dbReference type="KEGG" id="cpyr:CYJ47_00600"/>
<dbReference type="Pfam" id="PF04326">
    <property type="entry name" value="SLFN_AlbA_2"/>
    <property type="match status" value="1"/>
</dbReference>
<dbReference type="InterPro" id="IPR038475">
    <property type="entry name" value="RecG_C_sf"/>
</dbReference>
<organism evidence="2 3">
    <name type="scientific">Corynebacterium pyruviciproducens</name>
    <dbReference type="NCBI Taxonomy" id="598660"/>
    <lineage>
        <taxon>Bacteria</taxon>
        <taxon>Bacillati</taxon>
        <taxon>Actinomycetota</taxon>
        <taxon>Actinomycetes</taxon>
        <taxon>Mycobacteriales</taxon>
        <taxon>Corynebacteriaceae</taxon>
        <taxon>Corynebacterium</taxon>
    </lineage>
</organism>
<dbReference type="Proteomes" id="UP000234560">
    <property type="component" value="Chromosome"/>
</dbReference>